<evidence type="ECO:0000313" key="9">
    <source>
        <dbReference type="Proteomes" id="UP000325081"/>
    </source>
</evidence>
<dbReference type="GO" id="GO:0005516">
    <property type="term" value="F:calmodulin binding"/>
    <property type="evidence" value="ECO:0007669"/>
    <property type="project" value="UniProtKB-ARBA"/>
</dbReference>
<feature type="compositionally biased region" description="Basic residues" evidence="6">
    <location>
        <begin position="191"/>
        <end position="201"/>
    </location>
</feature>
<dbReference type="OrthoDB" id="1739634at2759"/>
<dbReference type="GO" id="GO:0005634">
    <property type="term" value="C:nucleus"/>
    <property type="evidence" value="ECO:0007669"/>
    <property type="project" value="UniProtKB-SubCell"/>
</dbReference>
<keyword evidence="5" id="KW-0539">Nucleus</keyword>
<dbReference type="InterPro" id="IPR003657">
    <property type="entry name" value="WRKY_dom"/>
</dbReference>
<reference evidence="9" key="1">
    <citation type="journal article" date="2019" name="Curr. Biol.">
        <title>Genome Sequence of Striga asiatica Provides Insight into the Evolution of Plant Parasitism.</title>
        <authorList>
            <person name="Yoshida S."/>
            <person name="Kim S."/>
            <person name="Wafula E.K."/>
            <person name="Tanskanen J."/>
            <person name="Kim Y.M."/>
            <person name="Honaas L."/>
            <person name="Yang Z."/>
            <person name="Spallek T."/>
            <person name="Conn C.E."/>
            <person name="Ichihashi Y."/>
            <person name="Cheong K."/>
            <person name="Cui S."/>
            <person name="Der J.P."/>
            <person name="Gundlach H."/>
            <person name="Jiao Y."/>
            <person name="Hori C."/>
            <person name="Ishida J.K."/>
            <person name="Kasahara H."/>
            <person name="Kiba T."/>
            <person name="Kim M.S."/>
            <person name="Koo N."/>
            <person name="Laohavisit A."/>
            <person name="Lee Y.H."/>
            <person name="Lumba S."/>
            <person name="McCourt P."/>
            <person name="Mortimer J.C."/>
            <person name="Mutuku J.M."/>
            <person name="Nomura T."/>
            <person name="Sasaki-Sekimoto Y."/>
            <person name="Seto Y."/>
            <person name="Wang Y."/>
            <person name="Wakatake T."/>
            <person name="Sakakibara H."/>
            <person name="Demura T."/>
            <person name="Yamaguchi S."/>
            <person name="Yoneyama K."/>
            <person name="Manabe R.I."/>
            <person name="Nelson D.C."/>
            <person name="Schulman A.H."/>
            <person name="Timko M.P."/>
            <person name="dePamphilis C.W."/>
            <person name="Choi D."/>
            <person name="Shirasu K."/>
        </authorList>
    </citation>
    <scope>NUCLEOTIDE SEQUENCE [LARGE SCALE GENOMIC DNA]</scope>
    <source>
        <strain evidence="9">cv. UVA1</strain>
    </source>
</reference>
<dbReference type="GO" id="GO:0043565">
    <property type="term" value="F:sequence-specific DNA binding"/>
    <property type="evidence" value="ECO:0007669"/>
    <property type="project" value="InterPro"/>
</dbReference>
<dbReference type="EMBL" id="BKCP01002336">
    <property type="protein sequence ID" value="GER28164.1"/>
    <property type="molecule type" value="Genomic_DNA"/>
</dbReference>
<dbReference type="InterPro" id="IPR018872">
    <property type="entry name" value="Zn-cluster-dom"/>
</dbReference>
<dbReference type="SUPFAM" id="SSF118290">
    <property type="entry name" value="WRKY DNA-binding domain"/>
    <property type="match status" value="1"/>
</dbReference>
<keyword evidence="4" id="KW-0804">Transcription</keyword>
<evidence type="ECO:0000256" key="6">
    <source>
        <dbReference type="SAM" id="MobiDB-lite"/>
    </source>
</evidence>
<dbReference type="Pfam" id="PF03106">
    <property type="entry name" value="WRKY"/>
    <property type="match status" value="1"/>
</dbReference>
<dbReference type="InterPro" id="IPR044810">
    <property type="entry name" value="WRKY_plant"/>
</dbReference>
<dbReference type="PROSITE" id="PS50811">
    <property type="entry name" value="WRKY"/>
    <property type="match status" value="1"/>
</dbReference>
<feature type="domain" description="WRKY" evidence="7">
    <location>
        <begin position="209"/>
        <end position="235"/>
    </location>
</feature>
<comment type="subcellular location">
    <subcellularLocation>
        <location evidence="1">Nucleus</location>
    </subcellularLocation>
</comment>
<keyword evidence="2" id="KW-0805">Transcription regulation</keyword>
<keyword evidence="3 8" id="KW-0238">DNA-binding</keyword>
<organism evidence="8 9">
    <name type="scientific">Striga asiatica</name>
    <name type="common">Asiatic witchweed</name>
    <name type="synonym">Buchnera asiatica</name>
    <dbReference type="NCBI Taxonomy" id="4170"/>
    <lineage>
        <taxon>Eukaryota</taxon>
        <taxon>Viridiplantae</taxon>
        <taxon>Streptophyta</taxon>
        <taxon>Embryophyta</taxon>
        <taxon>Tracheophyta</taxon>
        <taxon>Spermatophyta</taxon>
        <taxon>Magnoliopsida</taxon>
        <taxon>eudicotyledons</taxon>
        <taxon>Gunneridae</taxon>
        <taxon>Pentapetalae</taxon>
        <taxon>asterids</taxon>
        <taxon>lamiids</taxon>
        <taxon>Lamiales</taxon>
        <taxon>Orobanchaceae</taxon>
        <taxon>Buchnereae</taxon>
        <taxon>Striga</taxon>
    </lineage>
</organism>
<dbReference type="Proteomes" id="UP000325081">
    <property type="component" value="Unassembled WGS sequence"/>
</dbReference>
<sequence>MAVQLLSYPNLTEPAAVREPIPAGLISPEHLNRAVSNFRKATSLLNRTGHARFRRAPVQPHHSQLPPPTLAPIQPLTLNLFSISTQERAPAADRPLKKHLTEVSDCFAKNQMDLPPPTPPASTSGNLSSTLASTITGEGSVSGGKGGLPPTAPAPAFSSGKPPLSGKRCREHNHTDRISGKTSKSSSCQCTKRKNKVRRTIRVPAISSKAAEIPPDEYSWRKYGQKPIKGSPYPR</sequence>
<evidence type="ECO:0000256" key="1">
    <source>
        <dbReference type="ARBA" id="ARBA00004123"/>
    </source>
</evidence>
<dbReference type="Gene3D" id="2.20.25.80">
    <property type="entry name" value="WRKY domain"/>
    <property type="match status" value="1"/>
</dbReference>
<dbReference type="AlphaFoldDB" id="A0A5A7P6H4"/>
<evidence type="ECO:0000256" key="4">
    <source>
        <dbReference type="ARBA" id="ARBA00023163"/>
    </source>
</evidence>
<evidence type="ECO:0000256" key="2">
    <source>
        <dbReference type="ARBA" id="ARBA00023015"/>
    </source>
</evidence>
<accession>A0A5A7P6H4</accession>
<evidence type="ECO:0000256" key="5">
    <source>
        <dbReference type="ARBA" id="ARBA00023242"/>
    </source>
</evidence>
<evidence type="ECO:0000256" key="3">
    <source>
        <dbReference type="ARBA" id="ARBA00023125"/>
    </source>
</evidence>
<dbReference type="InterPro" id="IPR036576">
    <property type="entry name" value="WRKY_dom_sf"/>
</dbReference>
<evidence type="ECO:0000259" key="7">
    <source>
        <dbReference type="PROSITE" id="PS50811"/>
    </source>
</evidence>
<feature type="compositionally biased region" description="Low complexity" evidence="6">
    <location>
        <begin position="181"/>
        <end position="190"/>
    </location>
</feature>
<feature type="compositionally biased region" description="Polar residues" evidence="6">
    <location>
        <begin position="121"/>
        <end position="136"/>
    </location>
</feature>
<gene>
    <name evidence="8" type="ORF">STAS_03932</name>
</gene>
<name>A0A5A7P6H4_STRAF</name>
<dbReference type="PANTHER" id="PTHR31282">
    <property type="entry name" value="WRKY TRANSCRIPTION FACTOR 21-RELATED"/>
    <property type="match status" value="1"/>
</dbReference>
<dbReference type="Pfam" id="PF10533">
    <property type="entry name" value="Plant_zn_clust"/>
    <property type="match status" value="1"/>
</dbReference>
<comment type="caution">
    <text evidence="8">The sequence shown here is derived from an EMBL/GenBank/DDBJ whole genome shotgun (WGS) entry which is preliminary data.</text>
</comment>
<dbReference type="GO" id="GO:0003700">
    <property type="term" value="F:DNA-binding transcription factor activity"/>
    <property type="evidence" value="ECO:0007669"/>
    <property type="project" value="InterPro"/>
</dbReference>
<evidence type="ECO:0000313" key="8">
    <source>
        <dbReference type="EMBL" id="GER28164.1"/>
    </source>
</evidence>
<feature type="region of interest" description="Disordered" evidence="6">
    <location>
        <begin position="112"/>
        <end position="235"/>
    </location>
</feature>
<protein>
    <submittedName>
        <fullName evidence="8">WRKY DNA-binding protein 11</fullName>
    </submittedName>
</protein>
<proteinExistence type="predicted"/>
<keyword evidence="9" id="KW-1185">Reference proteome</keyword>